<evidence type="ECO:0000259" key="3">
    <source>
        <dbReference type="Pfam" id="PF22910"/>
    </source>
</evidence>
<keyword evidence="5" id="KW-1185">Reference proteome</keyword>
<name>A0ABD3TDP4_9LAMI</name>
<accession>A0ABD3TDP4</accession>
<gene>
    <name evidence="4" type="ORF">ACJIZ3_009472</name>
</gene>
<feature type="region of interest" description="Disordered" evidence="1">
    <location>
        <begin position="199"/>
        <end position="242"/>
    </location>
</feature>
<comment type="caution">
    <text evidence="4">The sequence shown here is derived from an EMBL/GenBank/DDBJ whole genome shotgun (WGS) entry which is preliminary data.</text>
</comment>
<dbReference type="Proteomes" id="UP001634393">
    <property type="component" value="Unassembled WGS sequence"/>
</dbReference>
<reference evidence="4 5" key="1">
    <citation type="submission" date="2024-12" db="EMBL/GenBank/DDBJ databases">
        <title>The unique morphological basis and parallel evolutionary history of personate flowers in Penstemon.</title>
        <authorList>
            <person name="Depatie T.H."/>
            <person name="Wessinger C.A."/>
        </authorList>
    </citation>
    <scope>NUCLEOTIDE SEQUENCE [LARGE SCALE GENOMIC DNA]</scope>
    <source>
        <strain evidence="4">WTNN_2</strain>
        <tissue evidence="4">Leaf</tissue>
    </source>
</reference>
<dbReference type="AlphaFoldDB" id="A0ABD3TDP4"/>
<feature type="compositionally biased region" description="Basic and acidic residues" evidence="1">
    <location>
        <begin position="147"/>
        <end position="159"/>
    </location>
</feature>
<dbReference type="PANTHER" id="PTHR31105:SF38">
    <property type="entry name" value="PROTEIN ENHANCED DISEASE RESISTANCE 4"/>
    <property type="match status" value="1"/>
</dbReference>
<feature type="region of interest" description="Disordered" evidence="1">
    <location>
        <begin position="708"/>
        <end position="746"/>
    </location>
</feature>
<feature type="region of interest" description="Disordered" evidence="1">
    <location>
        <begin position="272"/>
        <end position="344"/>
    </location>
</feature>
<feature type="compositionally biased region" description="Polar residues" evidence="1">
    <location>
        <begin position="199"/>
        <end position="209"/>
    </location>
</feature>
<feature type="compositionally biased region" description="Basic and acidic residues" evidence="1">
    <location>
        <begin position="124"/>
        <end position="137"/>
    </location>
</feature>
<dbReference type="Pfam" id="PF11331">
    <property type="entry name" value="Zn_ribbon_12"/>
    <property type="match status" value="1"/>
</dbReference>
<feature type="domain" description="Probable zinc-ribbon" evidence="2">
    <location>
        <begin position="592"/>
        <end position="636"/>
    </location>
</feature>
<dbReference type="Pfam" id="PF22910">
    <property type="entry name" value="EDR4-like_1st"/>
    <property type="match status" value="1"/>
</dbReference>
<dbReference type="InterPro" id="IPR055126">
    <property type="entry name" value="EDR4-like_N"/>
</dbReference>
<protein>
    <recommendedName>
        <fullName evidence="6">Zinc-ribbon domain-containing protein</fullName>
    </recommendedName>
</protein>
<sequence length="746" mass="83854">MTTQVSTKVRLVRCPKCRKVLPELPEVPLYKCGGCGTILEAKKRKTETNPLKEATSSNPPTEDSSLDKDKVHSSRIKLCDDRSLSDGLSISSEVNCCESEDSPIAVETTLGHEESESPLGQNSKRYDSNIHDRKGRNFSDGFPTSTKVEESTTEASEHMEQDDENQGEESQRALQKGDSFLEKVSNLLELKDQEIVSHENSIASQSSEPSVEVDNDIDGLCTLTTPSTEEKLNSSVIDSGSASQSALKSSIISADLMSSDNGHLDHSINKVTRHHKSASSVDTTGSSPRAHPSSELRVKNDDITNSPANRSYYAYDGSESSYDGTDDQITDHISHPSQRKSKMDGYKVNNTMNVESEMNYRAPSSSSIQYRAMKGSHWNQDQFNATKRHSHVIGNRMRDFPADQRTGSPSNYRHNLLPPRPGFDLPHQHSYSVPDKMDLMRTVCELKDQLNRLQFPKPGPNVRFPPGGMEDNHAPYYYDHLTPEREMYADLNHTGYHVQYNQPKGGRLAFSGEAAHYRHQMNCSCLHCCPQERHFSARLPSYSSSPQQYTSSELSWGRETNLDNQRHRENEIKRSYLNEKYHSKKKHLRPIAGGAPILACYHCSELLQLPADFLLFEKRYHQVLCNACKKVLKFSLVQRNRIVPYLSDAPAPPPSEVEENVEPVSCSDDYGLSSETNTYNRKMSSGSSYEHLEDRKMKSILKESHLTFESVGPSSKSSEIKELPQSTNSTLHRLMGYSSPSQVFKR</sequence>
<proteinExistence type="predicted"/>
<feature type="region of interest" description="Disordered" evidence="1">
    <location>
        <begin position="44"/>
        <end position="74"/>
    </location>
</feature>
<feature type="compositionally biased region" description="Basic and acidic residues" evidence="1">
    <location>
        <begin position="292"/>
        <end position="302"/>
    </location>
</feature>
<evidence type="ECO:0000313" key="4">
    <source>
        <dbReference type="EMBL" id="KAL3834736.1"/>
    </source>
</evidence>
<feature type="compositionally biased region" description="Basic and acidic residues" evidence="1">
    <location>
        <begin position="65"/>
        <end position="74"/>
    </location>
</feature>
<dbReference type="PANTHER" id="PTHR31105">
    <property type="entry name" value="EXTRA-LARGE G-PROTEIN-LIKE"/>
    <property type="match status" value="1"/>
</dbReference>
<evidence type="ECO:0000259" key="2">
    <source>
        <dbReference type="Pfam" id="PF11331"/>
    </source>
</evidence>
<feature type="region of interest" description="Disordered" evidence="1">
    <location>
        <begin position="110"/>
        <end position="174"/>
    </location>
</feature>
<dbReference type="EMBL" id="JBJXBP010000004">
    <property type="protein sequence ID" value="KAL3834736.1"/>
    <property type="molecule type" value="Genomic_DNA"/>
</dbReference>
<evidence type="ECO:0000313" key="5">
    <source>
        <dbReference type="Proteomes" id="UP001634393"/>
    </source>
</evidence>
<dbReference type="InterPro" id="IPR040244">
    <property type="entry name" value="EDR4-like"/>
</dbReference>
<evidence type="ECO:0000256" key="1">
    <source>
        <dbReference type="SAM" id="MobiDB-lite"/>
    </source>
</evidence>
<feature type="compositionally biased region" description="Polar residues" evidence="1">
    <location>
        <begin position="278"/>
        <end position="287"/>
    </location>
</feature>
<feature type="compositionally biased region" description="Polar residues" evidence="1">
    <location>
        <begin position="222"/>
        <end position="238"/>
    </location>
</feature>
<evidence type="ECO:0008006" key="6">
    <source>
        <dbReference type="Google" id="ProtNLM"/>
    </source>
</evidence>
<organism evidence="4 5">
    <name type="scientific">Penstemon smallii</name>
    <dbReference type="NCBI Taxonomy" id="265156"/>
    <lineage>
        <taxon>Eukaryota</taxon>
        <taxon>Viridiplantae</taxon>
        <taxon>Streptophyta</taxon>
        <taxon>Embryophyta</taxon>
        <taxon>Tracheophyta</taxon>
        <taxon>Spermatophyta</taxon>
        <taxon>Magnoliopsida</taxon>
        <taxon>eudicotyledons</taxon>
        <taxon>Gunneridae</taxon>
        <taxon>Pentapetalae</taxon>
        <taxon>asterids</taxon>
        <taxon>lamiids</taxon>
        <taxon>Lamiales</taxon>
        <taxon>Plantaginaceae</taxon>
        <taxon>Cheloneae</taxon>
        <taxon>Penstemon</taxon>
    </lineage>
</organism>
<feature type="compositionally biased region" description="Polar residues" evidence="1">
    <location>
        <begin position="54"/>
        <end position="63"/>
    </location>
</feature>
<dbReference type="InterPro" id="IPR021480">
    <property type="entry name" value="Zinc_ribbon_12"/>
</dbReference>
<feature type="domain" description="Enhanced disease resistance 4-like N-terminal" evidence="3">
    <location>
        <begin position="8"/>
        <end position="41"/>
    </location>
</feature>